<dbReference type="InterPro" id="IPR002347">
    <property type="entry name" value="SDR_fam"/>
</dbReference>
<dbReference type="RefSeq" id="WP_093713560.1">
    <property type="nucleotide sequence ID" value="NZ_FONG01000006.1"/>
</dbReference>
<dbReference type="CDD" id="cd05374">
    <property type="entry name" value="17beta-HSD-like_SDR_c"/>
    <property type="match status" value="1"/>
</dbReference>
<dbReference type="Pfam" id="PF00106">
    <property type="entry name" value="adh_short"/>
    <property type="match status" value="1"/>
</dbReference>
<evidence type="ECO:0000313" key="4">
    <source>
        <dbReference type="Proteomes" id="UP000199323"/>
    </source>
</evidence>
<dbReference type="PANTHER" id="PTHR43313:SF1">
    <property type="entry name" value="3BETA-HYDROXYSTEROID DEHYDROGENASE DHS-16"/>
    <property type="match status" value="1"/>
</dbReference>
<dbReference type="InterPro" id="IPR020904">
    <property type="entry name" value="Sc_DH/Rdtase_CS"/>
</dbReference>
<dbReference type="OrthoDB" id="3178062at2"/>
<comment type="similarity">
    <text evidence="1 2">Belongs to the short-chain dehydrogenases/reductases (SDR) family.</text>
</comment>
<reference evidence="3 4" key="1">
    <citation type="submission" date="2016-10" db="EMBL/GenBank/DDBJ databases">
        <authorList>
            <person name="de Groot N.N."/>
        </authorList>
    </citation>
    <scope>NUCLEOTIDE SEQUENCE [LARGE SCALE GENOMIC DNA]</scope>
    <source>
        <strain evidence="3 4">CGMCC 4.3510</strain>
    </source>
</reference>
<dbReference type="Gene3D" id="3.40.50.720">
    <property type="entry name" value="NAD(P)-binding Rossmann-like Domain"/>
    <property type="match status" value="1"/>
</dbReference>
<sequence>MSAGVGQSVVVTGAGRGIGRAITLELAHSGFDVIGTVRSDDDARALRAVVDRSGAAVRTAVLDVADPTSCVRAFTEIAGMTDGGPWAVVNNAGFAQPGAVEDVDDEQVRRQLETNLVAPARIARLVLPTMRARRSGRIVNVSSIAGRVSLPMLGWYCASKRGLESVTDALRMETAPFGVRVCLVEPGSYDTGIWETAAKLLPDERTSAYQEQYAAAEDVLRGSRDLPGPRPVAQAVRRALTARNPQPRYLVGNAARSTAVLDAVAPTAASDWAKQLATGLRQAPPRVSRALARLRGR</sequence>
<dbReference type="AlphaFoldDB" id="A0A1I2EER9"/>
<gene>
    <name evidence="3" type="ORF">SAMN05216251_106185</name>
</gene>
<organism evidence="3 4">
    <name type="scientific">Actinacidiphila alni</name>
    <dbReference type="NCBI Taxonomy" id="380248"/>
    <lineage>
        <taxon>Bacteria</taxon>
        <taxon>Bacillati</taxon>
        <taxon>Actinomycetota</taxon>
        <taxon>Actinomycetes</taxon>
        <taxon>Kitasatosporales</taxon>
        <taxon>Streptomycetaceae</taxon>
        <taxon>Actinacidiphila</taxon>
    </lineage>
</organism>
<dbReference type="GO" id="GO:0016491">
    <property type="term" value="F:oxidoreductase activity"/>
    <property type="evidence" value="ECO:0007669"/>
    <property type="project" value="TreeGrafter"/>
</dbReference>
<dbReference type="EMBL" id="FONG01000006">
    <property type="protein sequence ID" value="SFE91574.1"/>
    <property type="molecule type" value="Genomic_DNA"/>
</dbReference>
<dbReference type="InterPro" id="IPR036291">
    <property type="entry name" value="NAD(P)-bd_dom_sf"/>
</dbReference>
<dbReference type="PROSITE" id="PS00061">
    <property type="entry name" value="ADH_SHORT"/>
    <property type="match status" value="1"/>
</dbReference>
<dbReference type="GO" id="GO:0008202">
    <property type="term" value="P:steroid metabolic process"/>
    <property type="evidence" value="ECO:0007669"/>
    <property type="project" value="TreeGrafter"/>
</dbReference>
<dbReference type="STRING" id="380248.SAMN05216251_106185"/>
<keyword evidence="4" id="KW-1185">Reference proteome</keyword>
<evidence type="ECO:0000256" key="1">
    <source>
        <dbReference type="ARBA" id="ARBA00006484"/>
    </source>
</evidence>
<proteinExistence type="inferred from homology"/>
<dbReference type="PRINTS" id="PR00080">
    <property type="entry name" value="SDRFAMILY"/>
</dbReference>
<dbReference type="SUPFAM" id="SSF51735">
    <property type="entry name" value="NAD(P)-binding Rossmann-fold domains"/>
    <property type="match status" value="1"/>
</dbReference>
<evidence type="ECO:0000313" key="3">
    <source>
        <dbReference type="EMBL" id="SFE91574.1"/>
    </source>
</evidence>
<dbReference type="PRINTS" id="PR00081">
    <property type="entry name" value="GDHRDH"/>
</dbReference>
<dbReference type="PANTHER" id="PTHR43313">
    <property type="entry name" value="SHORT-CHAIN DEHYDROGENASE/REDUCTASE FAMILY 9C"/>
    <property type="match status" value="1"/>
</dbReference>
<name>A0A1I2EER9_9ACTN</name>
<protein>
    <submittedName>
        <fullName evidence="3">Short-chain dehydrogenase</fullName>
    </submittedName>
</protein>
<dbReference type="Proteomes" id="UP000199323">
    <property type="component" value="Unassembled WGS sequence"/>
</dbReference>
<accession>A0A1I2EER9</accession>
<evidence type="ECO:0000256" key="2">
    <source>
        <dbReference type="RuleBase" id="RU000363"/>
    </source>
</evidence>